<reference evidence="3" key="1">
    <citation type="submission" date="2013-10" db="EMBL/GenBank/DDBJ databases">
        <title>Genomic analysis of the causative agents of coccidiosis in chickens.</title>
        <authorList>
            <person name="Reid A.J."/>
            <person name="Blake D."/>
            <person name="Billington K."/>
            <person name="Browne H."/>
            <person name="Dunn M."/>
            <person name="Hung S."/>
            <person name="Kawahara F."/>
            <person name="Miranda-Saavedra D."/>
            <person name="Mourier T."/>
            <person name="Nagra H."/>
            <person name="Otto T.D."/>
            <person name="Rawlings N."/>
            <person name="Sanchez A."/>
            <person name="Sanders M."/>
            <person name="Subramaniam C."/>
            <person name="Tay Y."/>
            <person name="Dear P."/>
            <person name="Doerig C."/>
            <person name="Gruber A."/>
            <person name="Parkinson J."/>
            <person name="Shirley M."/>
            <person name="Wan K.L."/>
            <person name="Berriman M."/>
            <person name="Tomley F."/>
            <person name="Pain A."/>
        </authorList>
    </citation>
    <scope>NUCLEOTIDE SEQUENCE [LARGE SCALE GENOMIC DNA]</scope>
    <source>
        <strain evidence="3">Houghton</strain>
    </source>
</reference>
<keyword evidence="4" id="KW-1185">Reference proteome</keyword>
<dbReference type="Proteomes" id="UP000018050">
    <property type="component" value="Unassembled WGS sequence"/>
</dbReference>
<dbReference type="EMBL" id="HG673710">
    <property type="protein sequence ID" value="CDI84535.1"/>
    <property type="molecule type" value="Genomic_DNA"/>
</dbReference>
<evidence type="ECO:0000313" key="4">
    <source>
        <dbReference type="Proteomes" id="UP000018050"/>
    </source>
</evidence>
<dbReference type="GeneID" id="25273407"/>
<feature type="coiled-coil region" evidence="1">
    <location>
        <begin position="54"/>
        <end position="81"/>
    </location>
</feature>
<dbReference type="AlphaFoldDB" id="U6GWJ7"/>
<keyword evidence="1" id="KW-0175">Coiled coil</keyword>
<accession>U6GWJ7</accession>
<dbReference type="OrthoDB" id="348137at2759"/>
<sequence length="144" mass="16180">ELLEASFAILPEDGPPTKGQKDSSFGAAAGAAAAAAAGRSRLTEKERAQMQYAAFSDEEKLQLIEEKLQQLTQQIERDVQLRGAPKDLLLVQLRDHLEAAKQAYLEGKYIEETKKRLQQQQEQQQQEQQQEEQQQGEASENGER</sequence>
<organism evidence="3 4">
    <name type="scientific">Eimeria acervulina</name>
    <name type="common">Coccidian parasite</name>
    <dbReference type="NCBI Taxonomy" id="5801"/>
    <lineage>
        <taxon>Eukaryota</taxon>
        <taxon>Sar</taxon>
        <taxon>Alveolata</taxon>
        <taxon>Apicomplexa</taxon>
        <taxon>Conoidasida</taxon>
        <taxon>Coccidia</taxon>
        <taxon>Eucoccidiorida</taxon>
        <taxon>Eimeriorina</taxon>
        <taxon>Eimeriidae</taxon>
        <taxon>Eimeria</taxon>
    </lineage>
</organism>
<protein>
    <submittedName>
        <fullName evidence="3">Uncharacterized protein</fullName>
    </submittedName>
</protein>
<evidence type="ECO:0000256" key="2">
    <source>
        <dbReference type="SAM" id="MobiDB-lite"/>
    </source>
</evidence>
<feature type="region of interest" description="Disordered" evidence="2">
    <location>
        <begin position="1"/>
        <end position="28"/>
    </location>
</feature>
<evidence type="ECO:0000256" key="1">
    <source>
        <dbReference type="SAM" id="Coils"/>
    </source>
</evidence>
<evidence type="ECO:0000313" key="3">
    <source>
        <dbReference type="EMBL" id="CDI84535.1"/>
    </source>
</evidence>
<feature type="region of interest" description="Disordered" evidence="2">
    <location>
        <begin position="114"/>
        <end position="144"/>
    </location>
</feature>
<name>U6GWJ7_EIMAC</name>
<feature type="compositionally biased region" description="Low complexity" evidence="2">
    <location>
        <begin position="118"/>
        <end position="135"/>
    </location>
</feature>
<dbReference type="RefSeq" id="XP_013246514.1">
    <property type="nucleotide sequence ID" value="XM_013391060.1"/>
</dbReference>
<feature type="non-terminal residue" evidence="3">
    <location>
        <position position="1"/>
    </location>
</feature>
<proteinExistence type="predicted"/>
<reference evidence="3" key="2">
    <citation type="submission" date="2013-10" db="EMBL/GenBank/DDBJ databases">
        <authorList>
            <person name="Aslett M."/>
        </authorList>
    </citation>
    <scope>NUCLEOTIDE SEQUENCE [LARGE SCALE GENOMIC DNA]</scope>
    <source>
        <strain evidence="3">Houghton</strain>
    </source>
</reference>
<dbReference type="VEuPathDB" id="ToxoDB:EAH_00053370"/>
<gene>
    <name evidence="3" type="ORF">EAH_00053370</name>
</gene>